<comment type="caution">
    <text evidence="1">The sequence shown here is derived from an EMBL/GenBank/DDBJ whole genome shotgun (WGS) entry which is preliminary data.</text>
</comment>
<dbReference type="VEuPathDB" id="ToxoDB:CSUI_007518"/>
<keyword evidence="2" id="KW-1185">Reference proteome</keyword>
<protein>
    <submittedName>
        <fullName evidence="1">Uncharacterized protein</fullName>
    </submittedName>
</protein>
<organism evidence="1 2">
    <name type="scientific">Cystoisospora suis</name>
    <dbReference type="NCBI Taxonomy" id="483139"/>
    <lineage>
        <taxon>Eukaryota</taxon>
        <taxon>Sar</taxon>
        <taxon>Alveolata</taxon>
        <taxon>Apicomplexa</taxon>
        <taxon>Conoidasida</taxon>
        <taxon>Coccidia</taxon>
        <taxon>Eucoccidiorida</taxon>
        <taxon>Eimeriorina</taxon>
        <taxon>Sarcocystidae</taxon>
        <taxon>Cystoisospora</taxon>
    </lineage>
</organism>
<accession>A0A2C6KQA8</accession>
<name>A0A2C6KQA8_9APIC</name>
<sequence length="82" mass="9311">MREDPGSEVGRGVCTYTRNASKKLMKQKVQALHSVSFLAPLGIFLGPSSLRKFLSFTHFCHLSHGEKRKKRFCRGRKESLCV</sequence>
<dbReference type="RefSeq" id="XP_067920360.1">
    <property type="nucleotide sequence ID" value="XM_068067663.1"/>
</dbReference>
<reference evidence="1 2" key="1">
    <citation type="journal article" date="2017" name="Int. J. Parasitol.">
        <title>The genome of the protozoan parasite Cystoisospora suis and a reverse vaccinology approach to identify vaccine candidates.</title>
        <authorList>
            <person name="Palmieri N."/>
            <person name="Shrestha A."/>
            <person name="Ruttkowski B."/>
            <person name="Beck T."/>
            <person name="Vogl C."/>
            <person name="Tomley F."/>
            <person name="Blake D.P."/>
            <person name="Joachim A."/>
        </authorList>
    </citation>
    <scope>NUCLEOTIDE SEQUENCE [LARGE SCALE GENOMIC DNA]</scope>
    <source>
        <strain evidence="1 2">Wien I</strain>
    </source>
</reference>
<evidence type="ECO:0000313" key="2">
    <source>
        <dbReference type="Proteomes" id="UP000221165"/>
    </source>
</evidence>
<dbReference type="Proteomes" id="UP000221165">
    <property type="component" value="Unassembled WGS sequence"/>
</dbReference>
<dbReference type="EMBL" id="MIGC01003968">
    <property type="protein sequence ID" value="PHJ18654.1"/>
    <property type="molecule type" value="Genomic_DNA"/>
</dbReference>
<dbReference type="GeneID" id="94430874"/>
<evidence type="ECO:0000313" key="1">
    <source>
        <dbReference type="EMBL" id="PHJ18654.1"/>
    </source>
</evidence>
<dbReference type="AlphaFoldDB" id="A0A2C6KQA8"/>
<gene>
    <name evidence="1" type="ORF">CSUI_007518</name>
</gene>
<proteinExistence type="predicted"/>